<dbReference type="Proteomes" id="UP000234414">
    <property type="component" value="Chromosome"/>
</dbReference>
<name>A0AAD0FL17_STEMA</name>
<accession>A0AAD0FL17</accession>
<organism evidence="1 2">
    <name type="scientific">Stenotrophomonas maltophilia</name>
    <name type="common">Pseudomonas maltophilia</name>
    <name type="synonym">Xanthomonas maltophilia</name>
    <dbReference type="NCBI Taxonomy" id="40324"/>
    <lineage>
        <taxon>Bacteria</taxon>
        <taxon>Pseudomonadati</taxon>
        <taxon>Pseudomonadota</taxon>
        <taxon>Gammaproteobacteria</taxon>
        <taxon>Lysobacterales</taxon>
        <taxon>Lysobacteraceae</taxon>
        <taxon>Stenotrophomonas</taxon>
        <taxon>Stenotrophomonas maltophilia group</taxon>
    </lineage>
</organism>
<protein>
    <submittedName>
        <fullName evidence="1">Type IV secretion protein Rhs</fullName>
    </submittedName>
</protein>
<dbReference type="EMBL" id="CP025298">
    <property type="protein sequence ID" value="AUI06652.1"/>
    <property type="molecule type" value="Genomic_DNA"/>
</dbReference>
<gene>
    <name evidence="1" type="ORF">SmaCSM2_05470</name>
</gene>
<dbReference type="AlphaFoldDB" id="A0AAD0FL17"/>
<evidence type="ECO:0000313" key="2">
    <source>
        <dbReference type="Proteomes" id="UP000234414"/>
    </source>
</evidence>
<reference evidence="1 2" key="1">
    <citation type="submission" date="2017-12" db="EMBL/GenBank/DDBJ databases">
        <title>Complete Genome Sequence of Stenotrophomonas maltophilia CSM2.</title>
        <authorList>
            <person name="Castro-Jaimes S."/>
            <person name="Lopez-Leal G."/>
            <person name="Barberena Jonas C."/>
            <person name="Bustos P."/>
            <person name="Perez-Oseguera A."/>
            <person name="Cevallos M.A."/>
        </authorList>
    </citation>
    <scope>NUCLEOTIDE SEQUENCE [LARGE SCALE GENOMIC DNA]</scope>
    <source>
        <strain evidence="1 2">CSM2</strain>
    </source>
</reference>
<proteinExistence type="predicted"/>
<evidence type="ECO:0000313" key="1">
    <source>
        <dbReference type="EMBL" id="AUI06652.1"/>
    </source>
</evidence>
<sequence length="90" mass="9675">MPNCAVLHQSKPNGRALEPAPGTNTFGRFLIRSHSCANAFGPSLGPHFCSEGGVTGTAADLKRLNEPIDDEPGSTLQVMNQFTRLPPRSW</sequence>